<dbReference type="SMART" id="SM00421">
    <property type="entry name" value="HTH_LUXR"/>
    <property type="match status" value="1"/>
</dbReference>
<dbReference type="OrthoDB" id="8113315at2"/>
<evidence type="ECO:0000313" key="6">
    <source>
        <dbReference type="Proteomes" id="UP000246352"/>
    </source>
</evidence>
<sequence>MMDATLPMGEELQRALNRMDFFRLFRGLSVEHEFDSYGLVEVSGEVGDFSYAVAAHLQSWTDARLNEFDARNAAREDPLIVHLHTSIVPKTFRHEEMQGHPSGLMDGGDNRCAVVIPLHTPAVKRFGLILLGNRPAPNAPVLAGIALEAALIFQRYYDVILSLETITGLTDSEIQIVRWTAEGKTANEIATNMGRSAHTINSYMAAVLRKLQVANRAQMVATAIRSGLIN</sequence>
<keyword evidence="1" id="KW-0805">Transcription regulation</keyword>
<accession>A0A317PS65</accession>
<dbReference type="InterPro" id="IPR016032">
    <property type="entry name" value="Sig_transdc_resp-reg_C-effctor"/>
</dbReference>
<evidence type="ECO:0000256" key="2">
    <source>
        <dbReference type="ARBA" id="ARBA00023125"/>
    </source>
</evidence>
<evidence type="ECO:0000313" key="5">
    <source>
        <dbReference type="EMBL" id="PWW04009.1"/>
    </source>
</evidence>
<dbReference type="GO" id="GO:0003677">
    <property type="term" value="F:DNA binding"/>
    <property type="evidence" value="ECO:0007669"/>
    <property type="project" value="UniProtKB-KW"/>
</dbReference>
<dbReference type="Proteomes" id="UP000246352">
    <property type="component" value="Unassembled WGS sequence"/>
</dbReference>
<keyword evidence="6" id="KW-1185">Reference proteome</keyword>
<dbReference type="EMBL" id="QGTR01000001">
    <property type="protein sequence ID" value="PWW04009.1"/>
    <property type="molecule type" value="Genomic_DNA"/>
</dbReference>
<dbReference type="PROSITE" id="PS00622">
    <property type="entry name" value="HTH_LUXR_1"/>
    <property type="match status" value="1"/>
</dbReference>
<dbReference type="InterPro" id="IPR036388">
    <property type="entry name" value="WH-like_DNA-bd_sf"/>
</dbReference>
<keyword evidence="3" id="KW-0804">Transcription</keyword>
<evidence type="ECO:0000256" key="1">
    <source>
        <dbReference type="ARBA" id="ARBA00023015"/>
    </source>
</evidence>
<proteinExistence type="predicted"/>
<dbReference type="Gene3D" id="3.30.450.80">
    <property type="entry name" value="Transcription factor LuxR-like, autoinducer-binding domain"/>
    <property type="match status" value="1"/>
</dbReference>
<organism evidence="5 6">
    <name type="scientific">Hoeflea marina</name>
    <dbReference type="NCBI Taxonomy" id="274592"/>
    <lineage>
        <taxon>Bacteria</taxon>
        <taxon>Pseudomonadati</taxon>
        <taxon>Pseudomonadota</taxon>
        <taxon>Alphaproteobacteria</taxon>
        <taxon>Hyphomicrobiales</taxon>
        <taxon>Rhizobiaceae</taxon>
        <taxon>Hoeflea</taxon>
    </lineage>
</organism>
<feature type="domain" description="HTH luxR-type" evidence="4">
    <location>
        <begin position="162"/>
        <end position="227"/>
    </location>
</feature>
<protein>
    <submittedName>
        <fullName evidence="5">DNA-binding CsgD family transcriptional regulator</fullName>
    </submittedName>
</protein>
<name>A0A317PS65_9HYPH</name>
<comment type="caution">
    <text evidence="5">The sequence shown here is derived from an EMBL/GenBank/DDBJ whole genome shotgun (WGS) entry which is preliminary data.</text>
</comment>
<reference evidence="5 6" key="1">
    <citation type="submission" date="2018-05" db="EMBL/GenBank/DDBJ databases">
        <title>Genomic Encyclopedia of Type Strains, Phase IV (KMG-IV): sequencing the most valuable type-strain genomes for metagenomic binning, comparative biology and taxonomic classification.</title>
        <authorList>
            <person name="Goeker M."/>
        </authorList>
    </citation>
    <scope>NUCLEOTIDE SEQUENCE [LARGE SCALE GENOMIC DNA]</scope>
    <source>
        <strain evidence="5 6">DSM 16791</strain>
    </source>
</reference>
<dbReference type="RefSeq" id="WP_110030495.1">
    <property type="nucleotide sequence ID" value="NZ_QGTR01000001.1"/>
</dbReference>
<dbReference type="PROSITE" id="PS50043">
    <property type="entry name" value="HTH_LUXR_2"/>
    <property type="match status" value="1"/>
</dbReference>
<dbReference type="InterPro" id="IPR036693">
    <property type="entry name" value="TF_LuxR_autoind-bd_dom_sf"/>
</dbReference>
<keyword evidence="2 5" id="KW-0238">DNA-binding</keyword>
<dbReference type="GO" id="GO:0006355">
    <property type="term" value="P:regulation of DNA-templated transcription"/>
    <property type="evidence" value="ECO:0007669"/>
    <property type="project" value="InterPro"/>
</dbReference>
<dbReference type="Gene3D" id="1.10.10.10">
    <property type="entry name" value="Winged helix-like DNA-binding domain superfamily/Winged helix DNA-binding domain"/>
    <property type="match status" value="1"/>
</dbReference>
<dbReference type="PANTHER" id="PTHR44688:SF16">
    <property type="entry name" value="DNA-BINDING TRANSCRIPTIONAL ACTIVATOR DEVR_DOSR"/>
    <property type="match status" value="1"/>
</dbReference>
<gene>
    <name evidence="5" type="ORF">DFR52_101698</name>
</gene>
<dbReference type="SUPFAM" id="SSF46894">
    <property type="entry name" value="C-terminal effector domain of the bipartite response regulators"/>
    <property type="match status" value="1"/>
</dbReference>
<evidence type="ECO:0000256" key="3">
    <source>
        <dbReference type="ARBA" id="ARBA00023163"/>
    </source>
</evidence>
<dbReference type="CDD" id="cd06170">
    <property type="entry name" value="LuxR_C_like"/>
    <property type="match status" value="1"/>
</dbReference>
<dbReference type="PANTHER" id="PTHR44688">
    <property type="entry name" value="DNA-BINDING TRANSCRIPTIONAL ACTIVATOR DEVR_DOSR"/>
    <property type="match status" value="1"/>
</dbReference>
<dbReference type="AlphaFoldDB" id="A0A317PS65"/>
<dbReference type="PRINTS" id="PR00038">
    <property type="entry name" value="HTHLUXR"/>
</dbReference>
<dbReference type="Pfam" id="PF00196">
    <property type="entry name" value="GerE"/>
    <property type="match status" value="1"/>
</dbReference>
<dbReference type="InterPro" id="IPR000792">
    <property type="entry name" value="Tscrpt_reg_LuxR_C"/>
</dbReference>
<evidence type="ECO:0000259" key="4">
    <source>
        <dbReference type="PROSITE" id="PS50043"/>
    </source>
</evidence>